<accession>A0A2R6NIZ3</accession>
<dbReference type="PANTHER" id="PTHR12864">
    <property type="entry name" value="RAN BINDING PROTEIN 9-RELATED"/>
    <property type="match status" value="1"/>
</dbReference>
<dbReference type="InterPro" id="IPR043136">
    <property type="entry name" value="B30.2/SPRY_sf"/>
</dbReference>
<dbReference type="STRING" id="98765.A0A2R6NIZ3"/>
<feature type="domain" description="B30.2/SPRY" evidence="1">
    <location>
        <begin position="1"/>
        <end position="120"/>
    </location>
</feature>
<evidence type="ECO:0000313" key="3">
    <source>
        <dbReference type="Proteomes" id="UP000186601"/>
    </source>
</evidence>
<name>A0A2R6NIZ3_9APHY</name>
<gene>
    <name evidence="2" type="ORF">PHLCEN_2v11863</name>
</gene>
<comment type="caution">
    <text evidence="2">The sequence shown here is derived from an EMBL/GenBank/DDBJ whole genome shotgun (WGS) entry which is preliminary data.</text>
</comment>
<reference evidence="2 3" key="1">
    <citation type="submission" date="2018-02" db="EMBL/GenBank/DDBJ databases">
        <title>Genome sequence of the basidiomycete white-rot fungus Phlebia centrifuga.</title>
        <authorList>
            <person name="Granchi Z."/>
            <person name="Peng M."/>
            <person name="de Vries R.P."/>
            <person name="Hilden K."/>
            <person name="Makela M.R."/>
            <person name="Grigoriev I."/>
            <person name="Riley R."/>
        </authorList>
    </citation>
    <scope>NUCLEOTIDE SEQUENCE [LARGE SCALE GENOMIC DNA]</scope>
    <source>
        <strain evidence="2 3">FBCC195</strain>
    </source>
</reference>
<dbReference type="AlphaFoldDB" id="A0A2R6NIZ3"/>
<dbReference type="Pfam" id="PF00622">
    <property type="entry name" value="SPRY"/>
    <property type="match status" value="1"/>
</dbReference>
<dbReference type="InterPro" id="IPR044736">
    <property type="entry name" value="Gid1/RanBPM/SPLA_SPRY"/>
</dbReference>
<dbReference type="InterPro" id="IPR050618">
    <property type="entry name" value="Ubq-SigPath_Reg"/>
</dbReference>
<dbReference type="CDD" id="cd12885">
    <property type="entry name" value="SPRY_RanBP_like"/>
    <property type="match status" value="1"/>
</dbReference>
<organism evidence="2 3">
    <name type="scientific">Hermanssonia centrifuga</name>
    <dbReference type="NCBI Taxonomy" id="98765"/>
    <lineage>
        <taxon>Eukaryota</taxon>
        <taxon>Fungi</taxon>
        <taxon>Dikarya</taxon>
        <taxon>Basidiomycota</taxon>
        <taxon>Agaricomycotina</taxon>
        <taxon>Agaricomycetes</taxon>
        <taxon>Polyporales</taxon>
        <taxon>Meruliaceae</taxon>
        <taxon>Hermanssonia</taxon>
    </lineage>
</organism>
<dbReference type="PROSITE" id="PS50188">
    <property type="entry name" value="B302_SPRY"/>
    <property type="match status" value="1"/>
</dbReference>
<evidence type="ECO:0000313" key="2">
    <source>
        <dbReference type="EMBL" id="PSR72271.1"/>
    </source>
</evidence>
<dbReference type="InterPro" id="IPR003877">
    <property type="entry name" value="SPRY_dom"/>
</dbReference>
<evidence type="ECO:0000259" key="1">
    <source>
        <dbReference type="PROSITE" id="PS50188"/>
    </source>
</evidence>
<dbReference type="Proteomes" id="UP000186601">
    <property type="component" value="Unassembled WGS sequence"/>
</dbReference>
<dbReference type="InterPro" id="IPR001870">
    <property type="entry name" value="B30.2/SPRY"/>
</dbReference>
<dbReference type="SUPFAM" id="SSF49899">
    <property type="entry name" value="Concanavalin A-like lectins/glucanases"/>
    <property type="match status" value="1"/>
</dbReference>
<proteinExistence type="predicted"/>
<dbReference type="InterPro" id="IPR013320">
    <property type="entry name" value="ConA-like_dom_sf"/>
</dbReference>
<dbReference type="OrthoDB" id="25503at2759"/>
<protein>
    <recommendedName>
        <fullName evidence="1">B30.2/SPRY domain-containing protein</fullName>
    </recommendedName>
</protein>
<keyword evidence="3" id="KW-1185">Reference proteome</keyword>
<dbReference type="EMBL" id="MLYV02001198">
    <property type="protein sequence ID" value="PSR72271.1"/>
    <property type="molecule type" value="Genomic_DNA"/>
</dbReference>
<dbReference type="Gene3D" id="2.60.120.920">
    <property type="match status" value="2"/>
</dbReference>
<sequence length="260" mass="28647">MFYYEVQILQGEFSSYGTQVFGHIGPQSNSWRYHSSGRFSIGNGDMIGAFGPAYEAGDIVGCGVDFYNRRIFFTQNAVLLGIVSTDSIGISLSTELCPAVGLASGFSDISIVANFDCTPLFWESLSSCYTKRLAALNTEARLNVGKPFFVAATRWRAKHRHNSIEVSHDGRDIRKIRPHSLSDTTAVSARGDSITVFEDGVSYYEVEIVDLAVDGFADPWTETWDHAIGVLKGTWGYHSNGKVYEGSPYADRFAPTFQGE</sequence>